<dbReference type="Proteomes" id="UP000732298">
    <property type="component" value="Unassembled WGS sequence"/>
</dbReference>
<gene>
    <name evidence="1" type="ORF">HY544_00175</name>
</gene>
<evidence type="ECO:0000313" key="1">
    <source>
        <dbReference type="EMBL" id="MBI4209913.1"/>
    </source>
</evidence>
<reference evidence="1" key="1">
    <citation type="submission" date="2020-07" db="EMBL/GenBank/DDBJ databases">
        <title>Huge and variable diversity of episymbiotic CPR bacteria and DPANN archaea in groundwater ecosystems.</title>
        <authorList>
            <person name="He C.Y."/>
            <person name="Keren R."/>
            <person name="Whittaker M."/>
            <person name="Farag I.F."/>
            <person name="Doudna J."/>
            <person name="Cate J.H.D."/>
            <person name="Banfield J.F."/>
        </authorList>
    </citation>
    <scope>NUCLEOTIDE SEQUENCE</scope>
    <source>
        <strain evidence="1">NC_groundwater_1296_Ag_S-0.2um_52_80</strain>
    </source>
</reference>
<comment type="caution">
    <text evidence="1">The sequence shown here is derived from an EMBL/GenBank/DDBJ whole genome shotgun (WGS) entry which is preliminary data.</text>
</comment>
<dbReference type="AlphaFoldDB" id="A0A8T3YI26"/>
<evidence type="ECO:0000313" key="2">
    <source>
        <dbReference type="Proteomes" id="UP000732298"/>
    </source>
</evidence>
<dbReference type="EMBL" id="JACQPB010000002">
    <property type="protein sequence ID" value="MBI4209913.1"/>
    <property type="molecule type" value="Genomic_DNA"/>
</dbReference>
<protein>
    <submittedName>
        <fullName evidence="1">Uncharacterized protein</fullName>
    </submittedName>
</protein>
<accession>A0A8T3YI26</accession>
<organism evidence="1 2">
    <name type="scientific">Candidatus Iainarchaeum sp</name>
    <dbReference type="NCBI Taxonomy" id="3101447"/>
    <lineage>
        <taxon>Archaea</taxon>
        <taxon>Candidatus Iainarchaeota</taxon>
        <taxon>Candidatus Iainarchaeia</taxon>
        <taxon>Candidatus Iainarchaeales</taxon>
        <taxon>Candidatus Iainarchaeaceae</taxon>
        <taxon>Candidatus Iainarchaeum</taxon>
    </lineage>
</organism>
<sequence length="259" mass="29239">MAEVSRKGEKRFLSFGEKETDGTGLRAGPEYELCRACDGVWVLVERPATHEKAAQTAYVERAAAQSTDSIEQKITGMLRKLPPQERMEGRFEKKLLAAERVKFAEMLAAGKVVKYKSSEVFRKALYTIPKNAMATRPEKKFDNAEKPIEEFSLEKDGFLVVRNETRAKALSEELRERIKAGEIRGTRAFSGEFFIIQSALLESTSQKLLNEMKQLRNATLGQLAEKTGLTPTLIRIAAEFTKEDGAMIEKKKESYQYIS</sequence>
<proteinExistence type="predicted"/>
<name>A0A8T3YI26_9ARCH</name>